<keyword evidence="3" id="KW-0804">Transcription</keyword>
<dbReference type="GO" id="GO:0006355">
    <property type="term" value="P:regulation of DNA-templated transcription"/>
    <property type="evidence" value="ECO:0007669"/>
    <property type="project" value="InterPro"/>
</dbReference>
<feature type="domain" description="NAC" evidence="5">
    <location>
        <begin position="173"/>
        <end position="321"/>
    </location>
</feature>
<sequence length="325" mass="37720">MANELDNVGLSNVEDEVIISRFLKRMVINGDSMPEHFIQDVDVFNKNPNVEFDSGSPAFVIVKPRTEDSGITDGCKLGCWRIIGRDKLIKSEKTGKVLGFKKILKFCVKRKPREYNRSWVMEEFRLTNNLNKKQGHVLCKIRFLFEAETSSLLAKHFSYLPTTEAVPVPATITLPGYGNKPQTPQMDNESYLLQLILPSGENNWPSYVTNNVYRLNPWKLVNFRDRVFLKLGICIYANETCRDTDVCDGGKWMILHPERLIRSTSGETIGFKKVFQFYATKKRYQLLKWRSKYKKVTCTIEEYRRAEMLMQNKVLCVIKLTFEDN</sequence>
<dbReference type="EMBL" id="KB870806">
    <property type="protein sequence ID" value="EOA34552.1"/>
    <property type="molecule type" value="Genomic_DNA"/>
</dbReference>
<keyword evidence="7" id="KW-1185">Reference proteome</keyword>
<dbReference type="InterPro" id="IPR036093">
    <property type="entry name" value="NAC_dom_sf"/>
</dbReference>
<keyword evidence="2" id="KW-0238">DNA-binding</keyword>
<evidence type="ECO:0000256" key="2">
    <source>
        <dbReference type="ARBA" id="ARBA00023125"/>
    </source>
</evidence>
<evidence type="ECO:0000313" key="7">
    <source>
        <dbReference type="Proteomes" id="UP000029121"/>
    </source>
</evidence>
<dbReference type="PANTHER" id="PTHR31124:SF7">
    <property type="entry name" value="APICAL MERISTEM FORMATION PROTEIN-RELATED"/>
    <property type="match status" value="1"/>
</dbReference>
<evidence type="ECO:0000259" key="5">
    <source>
        <dbReference type="PROSITE" id="PS51005"/>
    </source>
</evidence>
<reference evidence="7" key="1">
    <citation type="journal article" date="2013" name="Nat. Genet.">
        <title>The Capsella rubella genome and the genomic consequences of rapid mating system evolution.</title>
        <authorList>
            <person name="Slotte T."/>
            <person name="Hazzouri K.M."/>
            <person name="Agren J.A."/>
            <person name="Koenig D."/>
            <person name="Maumus F."/>
            <person name="Guo Y.L."/>
            <person name="Steige K."/>
            <person name="Platts A.E."/>
            <person name="Escobar J.S."/>
            <person name="Newman L.K."/>
            <person name="Wang W."/>
            <person name="Mandakova T."/>
            <person name="Vello E."/>
            <person name="Smith L.M."/>
            <person name="Henz S.R."/>
            <person name="Steffen J."/>
            <person name="Takuno S."/>
            <person name="Brandvain Y."/>
            <person name="Coop G."/>
            <person name="Andolfatto P."/>
            <person name="Hu T.T."/>
            <person name="Blanchette M."/>
            <person name="Clark R.M."/>
            <person name="Quesneville H."/>
            <person name="Nordborg M."/>
            <person name="Gaut B.S."/>
            <person name="Lysak M.A."/>
            <person name="Jenkins J."/>
            <person name="Grimwood J."/>
            <person name="Chapman J."/>
            <person name="Prochnik S."/>
            <person name="Shu S."/>
            <person name="Rokhsar D."/>
            <person name="Schmutz J."/>
            <person name="Weigel D."/>
            <person name="Wright S.I."/>
        </authorList>
    </citation>
    <scope>NUCLEOTIDE SEQUENCE [LARGE SCALE GENOMIC DNA]</scope>
    <source>
        <strain evidence="7">cv. Monte Gargano</strain>
    </source>
</reference>
<evidence type="ECO:0000256" key="3">
    <source>
        <dbReference type="ARBA" id="ARBA00023163"/>
    </source>
</evidence>
<dbReference type="PANTHER" id="PTHR31124">
    <property type="entry name" value="APICAL MERISTEM FORMATION PROTEIN-RELATED-RELATED"/>
    <property type="match status" value="1"/>
</dbReference>
<dbReference type="InterPro" id="IPR003441">
    <property type="entry name" value="NAC-dom"/>
</dbReference>
<protein>
    <recommendedName>
        <fullName evidence="5">NAC domain-containing protein</fullName>
    </recommendedName>
</protein>
<gene>
    <name evidence="6" type="ORF">CARUB_v10022099mg</name>
</gene>
<evidence type="ECO:0000256" key="4">
    <source>
        <dbReference type="ARBA" id="ARBA00023242"/>
    </source>
</evidence>
<dbReference type="SUPFAM" id="SSF101941">
    <property type="entry name" value="NAC domain"/>
    <property type="match status" value="2"/>
</dbReference>
<keyword evidence="4" id="KW-0539">Nucleus</keyword>
<dbReference type="Gene3D" id="2.170.150.80">
    <property type="entry name" value="NAC domain"/>
    <property type="match status" value="2"/>
</dbReference>
<feature type="domain" description="NAC" evidence="5">
    <location>
        <begin position="5"/>
        <end position="144"/>
    </location>
</feature>
<proteinExistence type="predicted"/>
<dbReference type="PROSITE" id="PS51005">
    <property type="entry name" value="NAC"/>
    <property type="match status" value="2"/>
</dbReference>
<accession>R0GFG4</accession>
<dbReference type="Pfam" id="PF02365">
    <property type="entry name" value="NAM"/>
    <property type="match status" value="1"/>
</dbReference>
<organism evidence="6 7">
    <name type="scientific">Capsella rubella</name>
    <dbReference type="NCBI Taxonomy" id="81985"/>
    <lineage>
        <taxon>Eukaryota</taxon>
        <taxon>Viridiplantae</taxon>
        <taxon>Streptophyta</taxon>
        <taxon>Embryophyta</taxon>
        <taxon>Tracheophyta</taxon>
        <taxon>Spermatophyta</taxon>
        <taxon>Magnoliopsida</taxon>
        <taxon>eudicotyledons</taxon>
        <taxon>Gunneridae</taxon>
        <taxon>Pentapetalae</taxon>
        <taxon>rosids</taxon>
        <taxon>malvids</taxon>
        <taxon>Brassicales</taxon>
        <taxon>Brassicaceae</taxon>
        <taxon>Camelineae</taxon>
        <taxon>Capsella</taxon>
    </lineage>
</organism>
<dbReference type="KEGG" id="crb:17896467"/>
<name>R0GFG4_9BRAS</name>
<dbReference type="GO" id="GO:0003677">
    <property type="term" value="F:DNA binding"/>
    <property type="evidence" value="ECO:0007669"/>
    <property type="project" value="UniProtKB-KW"/>
</dbReference>
<evidence type="ECO:0000313" key="6">
    <source>
        <dbReference type="EMBL" id="EOA34552.1"/>
    </source>
</evidence>
<dbReference type="AlphaFoldDB" id="R0GFG4"/>
<evidence type="ECO:0000256" key="1">
    <source>
        <dbReference type="ARBA" id="ARBA00023015"/>
    </source>
</evidence>
<dbReference type="STRING" id="81985.R0GFG4"/>
<dbReference type="Proteomes" id="UP000029121">
    <property type="component" value="Unassembled WGS sequence"/>
</dbReference>
<keyword evidence="1" id="KW-0805">Transcription regulation</keyword>